<feature type="transmembrane region" description="Helical" evidence="1">
    <location>
        <begin position="41"/>
        <end position="61"/>
    </location>
</feature>
<name>E7GDT4_9FIRM</name>
<feature type="transmembrane region" description="Helical" evidence="1">
    <location>
        <begin position="184"/>
        <end position="203"/>
    </location>
</feature>
<keyword evidence="3" id="KW-1185">Reference proteome</keyword>
<feature type="transmembrane region" description="Helical" evidence="1">
    <location>
        <begin position="12"/>
        <end position="35"/>
    </location>
</feature>
<gene>
    <name evidence="2" type="ORF">HMPREF9488_02927</name>
</gene>
<feature type="transmembrane region" description="Helical" evidence="1">
    <location>
        <begin position="88"/>
        <end position="111"/>
    </location>
</feature>
<feature type="transmembrane region" description="Helical" evidence="1">
    <location>
        <begin position="152"/>
        <end position="172"/>
    </location>
</feature>
<dbReference type="Proteomes" id="UP000003157">
    <property type="component" value="Unassembled WGS sequence"/>
</dbReference>
<evidence type="ECO:0000313" key="3">
    <source>
        <dbReference type="Proteomes" id="UP000003157"/>
    </source>
</evidence>
<dbReference type="eggNOG" id="ENOG5032VZI">
    <property type="taxonomic scope" value="Bacteria"/>
</dbReference>
<dbReference type="OrthoDB" id="1654498at2"/>
<keyword evidence="1" id="KW-1133">Transmembrane helix</keyword>
<dbReference type="HOGENOM" id="CLU_110252_0_0_9"/>
<keyword evidence="1" id="KW-0812">Transmembrane</keyword>
<evidence type="ECO:0000313" key="2">
    <source>
        <dbReference type="EMBL" id="EFW03737.1"/>
    </source>
</evidence>
<comment type="caution">
    <text evidence="2">The sequence shown here is derived from an EMBL/GenBank/DDBJ whole genome shotgun (WGS) entry which is preliminary data.</text>
</comment>
<dbReference type="EMBL" id="ADKX01000043">
    <property type="protein sequence ID" value="EFW03737.1"/>
    <property type="molecule type" value="Genomic_DNA"/>
</dbReference>
<evidence type="ECO:0000256" key="1">
    <source>
        <dbReference type="SAM" id="Phobius"/>
    </source>
</evidence>
<sequence length="213" mass="24055">MRGIIYKDYLIAFLPKNIISMLANIIVSIGIVIFFPNYYGLALTVALAIPVSGSALLQMTMEQDEQSNFDKMQLTFPMTKKQIVLSKYIGGLMTQSVFYLFSLVVTLYYYFTGVAEFIPALQLWILGIIVGLIFFGICYTGFYLLGNKKGSIMYMIFMVAAAIIYILSFFNFDVMSIVNVNHNILLMIGIILAVMTLIGSYILSVKIYTKRYS</sequence>
<organism evidence="2 3">
    <name type="scientific">Coprobacillus cateniformis</name>
    <dbReference type="NCBI Taxonomy" id="100884"/>
    <lineage>
        <taxon>Bacteria</taxon>
        <taxon>Bacillati</taxon>
        <taxon>Bacillota</taxon>
        <taxon>Erysipelotrichia</taxon>
        <taxon>Erysipelotrichales</taxon>
        <taxon>Coprobacillaceae</taxon>
        <taxon>Coprobacillus</taxon>
    </lineage>
</organism>
<evidence type="ECO:0008006" key="4">
    <source>
        <dbReference type="Google" id="ProtNLM"/>
    </source>
</evidence>
<accession>E7GDT4</accession>
<dbReference type="STRING" id="100884.GCA_000269565_02619"/>
<dbReference type="RefSeq" id="WP_008790014.1">
    <property type="nucleotide sequence ID" value="NZ_AKCB01000001.1"/>
</dbReference>
<dbReference type="Pfam" id="PF13346">
    <property type="entry name" value="ABC2_membrane_5"/>
    <property type="match status" value="1"/>
</dbReference>
<dbReference type="AlphaFoldDB" id="E7GDT4"/>
<keyword evidence="1" id="KW-0472">Membrane</keyword>
<proteinExistence type="predicted"/>
<reference evidence="2 3" key="1">
    <citation type="submission" date="2010-12" db="EMBL/GenBank/DDBJ databases">
        <title>The Genome Sequence of Coprobacillus sp. strain 29_1.</title>
        <authorList>
            <consortium name="The Broad Institute Genome Sequencing Platform"/>
            <person name="Earl A."/>
            <person name="Ward D."/>
            <person name="Feldgarden M."/>
            <person name="Gevers D."/>
            <person name="Daigneault M."/>
            <person name="Sibley C.D."/>
            <person name="White A."/>
            <person name="Strauss J."/>
            <person name="Allen-Vercoe E."/>
            <person name="Young S.K."/>
            <person name="Zeng Q."/>
            <person name="Gargeya S."/>
            <person name="Fitzgerald M."/>
            <person name="Haas B."/>
            <person name="Abouelleil A."/>
            <person name="Alvarado L."/>
            <person name="Arachchi H.M."/>
            <person name="Berlin A."/>
            <person name="Brown A."/>
            <person name="Chapman S.B."/>
            <person name="Chen Z."/>
            <person name="Dunbar C."/>
            <person name="Freedman E."/>
            <person name="Gearin G."/>
            <person name="Gellesch M."/>
            <person name="Goldberg J."/>
            <person name="Griggs A."/>
            <person name="Gujja S."/>
            <person name="Heilman E."/>
            <person name="Heiman D."/>
            <person name="Howarth C."/>
            <person name="Larson L."/>
            <person name="Lui A."/>
            <person name="MacDonald P.J.P."/>
            <person name="Mehta T."/>
            <person name="Montmayeur A."/>
            <person name="Murphy C."/>
            <person name="Neiman D."/>
            <person name="Pearson M."/>
            <person name="Priest M."/>
            <person name="Roberts A."/>
            <person name="Saif S."/>
            <person name="Shea T."/>
            <person name="Shenoy N."/>
            <person name="Sisk P."/>
            <person name="Stolte C."/>
            <person name="Sykes S."/>
            <person name="White J."/>
            <person name="Yandava C."/>
            <person name="Nusbaum C."/>
            <person name="Birren B."/>
        </authorList>
    </citation>
    <scope>NUCLEOTIDE SEQUENCE [LARGE SCALE GENOMIC DNA]</scope>
    <source>
        <strain evidence="2 3">29_1</strain>
    </source>
</reference>
<dbReference type="InterPro" id="IPR025699">
    <property type="entry name" value="ABC2_memb-like"/>
</dbReference>
<dbReference type="GeneID" id="78230433"/>
<protein>
    <recommendedName>
        <fullName evidence="4">ABC-2 transporter permease</fullName>
    </recommendedName>
</protein>
<feature type="transmembrane region" description="Helical" evidence="1">
    <location>
        <begin position="123"/>
        <end position="145"/>
    </location>
</feature>